<proteinExistence type="predicted"/>
<keyword evidence="2" id="KW-1185">Reference proteome</keyword>
<dbReference type="EMBL" id="JAMYRI010000004">
    <property type="protein sequence ID" value="MER9283974.1"/>
    <property type="molecule type" value="Genomic_DNA"/>
</dbReference>
<accession>A0ACC6SW31</accession>
<dbReference type="Proteomes" id="UP001480082">
    <property type="component" value="Unassembled WGS sequence"/>
</dbReference>
<evidence type="ECO:0000313" key="1">
    <source>
        <dbReference type="EMBL" id="MER9283974.1"/>
    </source>
</evidence>
<sequence>MLNTVDYGGKEADIVHALEEDIIFGRLAPGTRLVEDVLLARFPVSRHTIRQALYQLERLGVATRERNKGATVRRLAPEEVRQIYEVREMLQRQAALMIRLPASEALIAELAEIHRVYSAHVDAGYLRGIHEANDRFHLTMFSACGNAYLVSSIEHYMRLSLPVRANSLADRGKLEISRQHHLMMIEALKRSDNWVLAQLCVDHLQPSKAFYLREVEVGPVGRDAG</sequence>
<organism evidence="1 2">
    <name type="scientific">Mesorhizobium australicum</name>
    <dbReference type="NCBI Taxonomy" id="536018"/>
    <lineage>
        <taxon>Bacteria</taxon>
        <taxon>Pseudomonadati</taxon>
        <taxon>Pseudomonadota</taxon>
        <taxon>Alphaproteobacteria</taxon>
        <taxon>Hyphomicrobiales</taxon>
        <taxon>Phyllobacteriaceae</taxon>
        <taxon>Mesorhizobium</taxon>
    </lineage>
</organism>
<evidence type="ECO:0000313" key="2">
    <source>
        <dbReference type="Proteomes" id="UP001480082"/>
    </source>
</evidence>
<protein>
    <submittedName>
        <fullName evidence="1">GntR family transcriptional regulator</fullName>
    </submittedName>
</protein>
<comment type="caution">
    <text evidence="1">The sequence shown here is derived from an EMBL/GenBank/DDBJ whole genome shotgun (WGS) entry which is preliminary data.</text>
</comment>
<reference evidence="1 2" key="1">
    <citation type="journal article" date="2024" name="Proc. Natl. Acad. Sci. U.S.A.">
        <title>The evolutionary genomics of adaptation to stress in wild rhizobium bacteria.</title>
        <authorList>
            <person name="Kehlet-Delgado H."/>
            <person name="Montoya A.P."/>
            <person name="Jensen K.T."/>
            <person name="Wendlandt C.E."/>
            <person name="Dexheimer C."/>
            <person name="Roberts M."/>
            <person name="Torres Martinez L."/>
            <person name="Friesen M.L."/>
            <person name="Griffitts J.S."/>
            <person name="Porter S.S."/>
        </authorList>
    </citation>
    <scope>NUCLEOTIDE SEQUENCE [LARGE SCALE GENOMIC DNA]</scope>
    <source>
        <strain evidence="1 2">M0468</strain>
    </source>
</reference>
<name>A0ACC6SW31_9HYPH</name>
<gene>
    <name evidence="1" type="ORF">NKI81_08360</name>
</gene>